<dbReference type="AlphaFoldDB" id="A0A8T2T5R3"/>
<dbReference type="Proteomes" id="UP000825935">
    <property type="component" value="Chromosome 15"/>
</dbReference>
<evidence type="ECO:0000313" key="4">
    <source>
        <dbReference type="Proteomes" id="UP000825935"/>
    </source>
</evidence>
<feature type="region of interest" description="Disordered" evidence="2">
    <location>
        <begin position="1"/>
        <end position="28"/>
    </location>
</feature>
<dbReference type="Gene3D" id="3.10.20.550">
    <property type="entry name" value="ASAP complex, SAP18 subunit"/>
    <property type="match status" value="1"/>
</dbReference>
<dbReference type="GO" id="GO:0003714">
    <property type="term" value="F:transcription corepressor activity"/>
    <property type="evidence" value="ECO:0007669"/>
    <property type="project" value="TreeGrafter"/>
</dbReference>
<evidence type="ECO:0000256" key="2">
    <source>
        <dbReference type="SAM" id="MobiDB-lite"/>
    </source>
</evidence>
<dbReference type="OrthoDB" id="440566at2759"/>
<dbReference type="EMBL" id="CM035420">
    <property type="protein sequence ID" value="KAH7405206.1"/>
    <property type="molecule type" value="Genomic_DNA"/>
</dbReference>
<protein>
    <submittedName>
        <fullName evidence="3">Uncharacterized protein</fullName>
    </submittedName>
</protein>
<gene>
    <name evidence="3" type="ORF">KP509_15G060800</name>
</gene>
<organism evidence="3 4">
    <name type="scientific">Ceratopteris richardii</name>
    <name type="common">Triangle waterfern</name>
    <dbReference type="NCBI Taxonomy" id="49495"/>
    <lineage>
        <taxon>Eukaryota</taxon>
        <taxon>Viridiplantae</taxon>
        <taxon>Streptophyta</taxon>
        <taxon>Embryophyta</taxon>
        <taxon>Tracheophyta</taxon>
        <taxon>Polypodiopsida</taxon>
        <taxon>Polypodiidae</taxon>
        <taxon>Polypodiales</taxon>
        <taxon>Pteridineae</taxon>
        <taxon>Pteridaceae</taxon>
        <taxon>Parkerioideae</taxon>
        <taxon>Ceratopteris</taxon>
    </lineage>
</organism>
<keyword evidence="4" id="KW-1185">Reference proteome</keyword>
<dbReference type="PANTHER" id="PTHR13082">
    <property type="entry name" value="SAP18"/>
    <property type="match status" value="1"/>
</dbReference>
<name>A0A8T2T5R3_CERRI</name>
<evidence type="ECO:0000313" key="3">
    <source>
        <dbReference type="EMBL" id="KAH7405206.1"/>
    </source>
</evidence>
<proteinExistence type="inferred from homology"/>
<feature type="compositionally biased region" description="Basic and acidic residues" evidence="2">
    <location>
        <begin position="15"/>
        <end position="28"/>
    </location>
</feature>
<sequence>MPIPASMASANVTTQREREREREGRLEPPITIDREKTYPLLLCMITKIWGHHTVEDFAVTGKEPKDEVEIYIGRDAILRDFIDFVKEVAPTTRWKEMNLSVTFVYLDCYGRNFIGNVGMLFTSGGRHGSDENQALNGLNFQAENFLDLTI</sequence>
<dbReference type="PANTHER" id="PTHR13082:SF0">
    <property type="entry name" value="HISTONE DEACETYLASE COMPLEX SUBUNIT SAP18"/>
    <property type="match status" value="1"/>
</dbReference>
<dbReference type="Pfam" id="PF06487">
    <property type="entry name" value="SAP18"/>
    <property type="match status" value="1"/>
</dbReference>
<accession>A0A8T2T5R3</accession>
<reference evidence="3" key="1">
    <citation type="submission" date="2021-08" db="EMBL/GenBank/DDBJ databases">
        <title>WGS assembly of Ceratopteris richardii.</title>
        <authorList>
            <person name="Marchant D.B."/>
            <person name="Chen G."/>
            <person name="Jenkins J."/>
            <person name="Shu S."/>
            <person name="Leebens-Mack J."/>
            <person name="Grimwood J."/>
            <person name="Schmutz J."/>
            <person name="Soltis P."/>
            <person name="Soltis D."/>
            <person name="Chen Z.-H."/>
        </authorList>
    </citation>
    <scope>NUCLEOTIDE SEQUENCE</scope>
    <source>
        <strain evidence="3">Whitten #5841</strain>
        <tissue evidence="3">Leaf</tissue>
    </source>
</reference>
<dbReference type="GO" id="GO:0005634">
    <property type="term" value="C:nucleus"/>
    <property type="evidence" value="ECO:0007669"/>
    <property type="project" value="TreeGrafter"/>
</dbReference>
<dbReference type="InterPro" id="IPR042534">
    <property type="entry name" value="SAP18_sf"/>
</dbReference>
<comment type="caution">
    <text evidence="3">The sequence shown here is derived from an EMBL/GenBank/DDBJ whole genome shotgun (WGS) entry which is preliminary data.</text>
</comment>
<dbReference type="InterPro" id="IPR010516">
    <property type="entry name" value="SAP18"/>
</dbReference>
<evidence type="ECO:0000256" key="1">
    <source>
        <dbReference type="ARBA" id="ARBA00009143"/>
    </source>
</evidence>
<comment type="similarity">
    <text evidence="1">Belongs to the SAP18 family.</text>
</comment>